<evidence type="ECO:0000313" key="2">
    <source>
        <dbReference type="Proteomes" id="UP001385951"/>
    </source>
</evidence>
<keyword evidence="2" id="KW-1185">Reference proteome</keyword>
<protein>
    <submittedName>
        <fullName evidence="1">Uncharacterized protein</fullName>
    </submittedName>
</protein>
<proteinExistence type="predicted"/>
<dbReference type="AlphaFoldDB" id="A0AAW0GR41"/>
<dbReference type="Proteomes" id="UP001385951">
    <property type="component" value="Unassembled WGS sequence"/>
</dbReference>
<reference evidence="1 2" key="1">
    <citation type="submission" date="2022-09" db="EMBL/GenBank/DDBJ databases">
        <authorList>
            <person name="Palmer J.M."/>
        </authorList>
    </citation>
    <scope>NUCLEOTIDE SEQUENCE [LARGE SCALE GENOMIC DNA]</scope>
    <source>
        <strain evidence="1 2">DSM 7382</strain>
    </source>
</reference>
<sequence length="128" mass="14595">MSYKNEELNEYLIRDYHLEPATDIYTGNLTQFRRLTTSFKLLIGLSRPRRLTKSEMGHFGRPPPKPISPLIKERTRTVEDDVSQGSSSRPSVGLSGLIVPLWNSRIEARAVVKELVSENRELIGDISR</sequence>
<evidence type="ECO:0000313" key="1">
    <source>
        <dbReference type="EMBL" id="KAK7692026.1"/>
    </source>
</evidence>
<name>A0AAW0GR41_9APHY</name>
<dbReference type="EMBL" id="JASBNA010000005">
    <property type="protein sequence ID" value="KAK7692026.1"/>
    <property type="molecule type" value="Genomic_DNA"/>
</dbReference>
<comment type="caution">
    <text evidence="1">The sequence shown here is derived from an EMBL/GenBank/DDBJ whole genome shotgun (WGS) entry which is preliminary data.</text>
</comment>
<organism evidence="1 2">
    <name type="scientific">Cerrena zonata</name>
    <dbReference type="NCBI Taxonomy" id="2478898"/>
    <lineage>
        <taxon>Eukaryota</taxon>
        <taxon>Fungi</taxon>
        <taxon>Dikarya</taxon>
        <taxon>Basidiomycota</taxon>
        <taxon>Agaricomycotina</taxon>
        <taxon>Agaricomycetes</taxon>
        <taxon>Polyporales</taxon>
        <taxon>Cerrenaceae</taxon>
        <taxon>Cerrena</taxon>
    </lineage>
</organism>
<gene>
    <name evidence="1" type="ORF">QCA50_005431</name>
</gene>
<accession>A0AAW0GR41</accession>